<dbReference type="STRING" id="6689.A0A423SF02"/>
<dbReference type="InterPro" id="IPR002018">
    <property type="entry name" value="CarbesteraseB"/>
</dbReference>
<dbReference type="Gene3D" id="3.40.50.1820">
    <property type="entry name" value="alpha/beta hydrolase"/>
    <property type="match status" value="1"/>
</dbReference>
<protein>
    <recommendedName>
        <fullName evidence="2">Carboxylesterase type B domain-containing protein</fullName>
    </recommendedName>
</protein>
<proteinExistence type="predicted"/>
<evidence type="ECO:0000256" key="1">
    <source>
        <dbReference type="ARBA" id="ARBA00023180"/>
    </source>
</evidence>
<comment type="caution">
    <text evidence="3">The sequence shown here is derived from an EMBL/GenBank/DDBJ whole genome shotgun (WGS) entry which is preliminary data.</text>
</comment>
<dbReference type="PANTHER" id="PTHR11559">
    <property type="entry name" value="CARBOXYLESTERASE"/>
    <property type="match status" value="1"/>
</dbReference>
<dbReference type="EMBL" id="QCYY01003549">
    <property type="protein sequence ID" value="ROT62806.1"/>
    <property type="molecule type" value="Genomic_DNA"/>
</dbReference>
<keyword evidence="4" id="KW-1185">Reference proteome</keyword>
<accession>A0A423SF02</accession>
<dbReference type="OrthoDB" id="408631at2759"/>
<reference evidence="3 4" key="2">
    <citation type="submission" date="2019-01" db="EMBL/GenBank/DDBJ databases">
        <title>The decoding of complex shrimp genome reveals the adaptation for benthos swimmer, frequently molting mechanism and breeding impact on genome.</title>
        <authorList>
            <person name="Sun Y."/>
            <person name="Gao Y."/>
            <person name="Yu Y."/>
        </authorList>
    </citation>
    <scope>NUCLEOTIDE SEQUENCE [LARGE SCALE GENOMIC DNA]</scope>
    <source>
        <tissue evidence="3">Muscle</tissue>
    </source>
</reference>
<feature type="domain" description="Carboxylesterase type B" evidence="2">
    <location>
        <begin position="50"/>
        <end position="113"/>
    </location>
</feature>
<dbReference type="InterPro" id="IPR050309">
    <property type="entry name" value="Type-B_Carboxylest/Lipase"/>
</dbReference>
<keyword evidence="1" id="KW-0325">Glycoprotein</keyword>
<organism evidence="3 4">
    <name type="scientific">Penaeus vannamei</name>
    <name type="common">Whiteleg shrimp</name>
    <name type="synonym">Litopenaeus vannamei</name>
    <dbReference type="NCBI Taxonomy" id="6689"/>
    <lineage>
        <taxon>Eukaryota</taxon>
        <taxon>Metazoa</taxon>
        <taxon>Ecdysozoa</taxon>
        <taxon>Arthropoda</taxon>
        <taxon>Crustacea</taxon>
        <taxon>Multicrustacea</taxon>
        <taxon>Malacostraca</taxon>
        <taxon>Eumalacostraca</taxon>
        <taxon>Eucarida</taxon>
        <taxon>Decapoda</taxon>
        <taxon>Dendrobranchiata</taxon>
        <taxon>Penaeoidea</taxon>
        <taxon>Penaeidae</taxon>
        <taxon>Penaeus</taxon>
    </lineage>
</organism>
<dbReference type="Proteomes" id="UP000283509">
    <property type="component" value="Unassembled WGS sequence"/>
</dbReference>
<dbReference type="AlphaFoldDB" id="A0A423SF02"/>
<dbReference type="InterPro" id="IPR029058">
    <property type="entry name" value="AB_hydrolase_fold"/>
</dbReference>
<evidence type="ECO:0000313" key="3">
    <source>
        <dbReference type="EMBL" id="ROT62806.1"/>
    </source>
</evidence>
<evidence type="ECO:0000259" key="2">
    <source>
        <dbReference type="Pfam" id="PF00135"/>
    </source>
</evidence>
<name>A0A423SF02_PENVA</name>
<dbReference type="SUPFAM" id="SSF53474">
    <property type="entry name" value="alpha/beta-Hydrolases"/>
    <property type="match status" value="1"/>
</dbReference>
<sequence>MYMLDTTRPFLSWFTLADKPRRRHPAPLAAQWSHHGREGAADRPRCPQVRRGMLGFLPHPRLAASTYPHTSGNQGVSDLLTALKWVQRNVEHFGGDPGRITLLGHQAGAAMAWPLLFLVSGPSPDPLRLDHRHGAAPPGILVAGGRPRAGGVAQLLHSPVPRNHSGPQRDGGALARVPPPLRPPVLLADGLVVPFIPSKPQVPVMIGKSPLSTMSTAGLLV</sequence>
<evidence type="ECO:0000313" key="4">
    <source>
        <dbReference type="Proteomes" id="UP000283509"/>
    </source>
</evidence>
<gene>
    <name evidence="3" type="ORF">C7M84_019337</name>
</gene>
<reference evidence="3 4" key="1">
    <citation type="submission" date="2018-04" db="EMBL/GenBank/DDBJ databases">
        <authorList>
            <person name="Zhang X."/>
            <person name="Yuan J."/>
            <person name="Li F."/>
            <person name="Xiang J."/>
        </authorList>
    </citation>
    <scope>NUCLEOTIDE SEQUENCE [LARGE SCALE GENOMIC DNA]</scope>
    <source>
        <tissue evidence="3">Muscle</tissue>
    </source>
</reference>
<dbReference type="Pfam" id="PF00135">
    <property type="entry name" value="COesterase"/>
    <property type="match status" value="1"/>
</dbReference>